<evidence type="ECO:0000313" key="1">
    <source>
        <dbReference type="EMBL" id="OBZ89719.1"/>
    </source>
</evidence>
<accession>A0A1C7NLI2</accession>
<reference evidence="1 2" key="1">
    <citation type="submission" date="2016-03" db="EMBL/GenBank/DDBJ databases">
        <title>Choanephora cucurbitarum.</title>
        <authorList>
            <person name="Min B."/>
            <person name="Park H."/>
            <person name="Park J.-H."/>
            <person name="Shin H.-D."/>
            <person name="Choi I.-G."/>
        </authorList>
    </citation>
    <scope>NUCLEOTIDE SEQUENCE [LARGE SCALE GENOMIC DNA]</scope>
    <source>
        <strain evidence="1 2">KUS-F28377</strain>
    </source>
</reference>
<dbReference type="OrthoDB" id="2280111at2759"/>
<name>A0A1C7NLI2_9FUNG</name>
<dbReference type="EMBL" id="LUGH01000081">
    <property type="protein sequence ID" value="OBZ89719.1"/>
    <property type="molecule type" value="Genomic_DNA"/>
</dbReference>
<evidence type="ECO:0000313" key="2">
    <source>
        <dbReference type="Proteomes" id="UP000093000"/>
    </source>
</evidence>
<keyword evidence="2" id="KW-1185">Reference proteome</keyword>
<proteinExistence type="predicted"/>
<dbReference type="AlphaFoldDB" id="A0A1C7NLI2"/>
<dbReference type="InParanoid" id="A0A1C7NLI2"/>
<organism evidence="1 2">
    <name type="scientific">Choanephora cucurbitarum</name>
    <dbReference type="NCBI Taxonomy" id="101091"/>
    <lineage>
        <taxon>Eukaryota</taxon>
        <taxon>Fungi</taxon>
        <taxon>Fungi incertae sedis</taxon>
        <taxon>Mucoromycota</taxon>
        <taxon>Mucoromycotina</taxon>
        <taxon>Mucoromycetes</taxon>
        <taxon>Mucorales</taxon>
        <taxon>Mucorineae</taxon>
        <taxon>Choanephoraceae</taxon>
        <taxon>Choanephoroideae</taxon>
        <taxon>Choanephora</taxon>
    </lineage>
</organism>
<protein>
    <recommendedName>
        <fullName evidence="3">F-box domain-containing protein</fullName>
    </recommendedName>
</protein>
<sequence length="451" mass="52281">MYTKQLPVEITREIFTYILLQHNSETSTKKESIPPCRYIPRRTSLYPNHAQSRFFRYGEDGQCICWQIDMLNVAMVCWSWYLISMEIMQSHHVLSLQDLRYSHSQPAPWLSLINYPSYKRNYPFRKKLVQILKDSQRANLAFNHQLSHLVIDFASFDTIRTEPSKSSRVLTKRKVHHSHQLHQLTELIQLCTQAQHLEIVCDAGHANLIGVSNQKKLSNSARVCNTDSLYSERNRILYASHQIRKAITKSGAAIRRLDFIGYNPIQRCPCCASKDWDQFLGPLIHVLSLETVVLQHVLPSIRLFEILADTQPQLRKLVFHKSMITRPKKTLTATEESQGFLTSISQIPRSLWKQLTCIEIYEDIEDANSWRSQRYLSELAECISPQLTEFVLQFETEEVNQKCLSALSTKEESHFSITKIDDLNSPLNAIVSKCHMLKRLKLVNVPKARLS</sequence>
<evidence type="ECO:0008006" key="3">
    <source>
        <dbReference type="Google" id="ProtNLM"/>
    </source>
</evidence>
<comment type="caution">
    <text evidence="1">The sequence shown here is derived from an EMBL/GenBank/DDBJ whole genome shotgun (WGS) entry which is preliminary data.</text>
</comment>
<dbReference type="Proteomes" id="UP000093000">
    <property type="component" value="Unassembled WGS sequence"/>
</dbReference>
<gene>
    <name evidence="1" type="ORF">A0J61_02228</name>
</gene>